<keyword evidence="2" id="KW-1185">Reference proteome</keyword>
<keyword evidence="1" id="KW-0614">Plasmid</keyword>
<name>D5SJG5_STRCL</name>
<dbReference type="AlphaFoldDB" id="D5SJG5"/>
<accession>D5SJG5</accession>
<organism evidence="1 2">
    <name type="scientific">Streptomyces clavuligerus</name>
    <dbReference type="NCBI Taxonomy" id="1901"/>
    <lineage>
        <taxon>Bacteria</taxon>
        <taxon>Bacillati</taxon>
        <taxon>Actinomycetota</taxon>
        <taxon>Actinomycetes</taxon>
        <taxon>Kitasatosporales</taxon>
        <taxon>Streptomycetaceae</taxon>
        <taxon>Streptomyces</taxon>
    </lineage>
</organism>
<geneLocation type="plasmid" evidence="1 2">
    <name>pSCL4</name>
</geneLocation>
<evidence type="ECO:0000313" key="1">
    <source>
        <dbReference type="EMBL" id="EFG04058.2"/>
    </source>
</evidence>
<reference evidence="1 2" key="1">
    <citation type="journal article" date="2010" name="Genome Biol. Evol.">
        <title>The sequence of a 1.8-mb bacterial linear plasmid reveals a rich evolutionary reservoir of secondary metabolic pathways.</title>
        <authorList>
            <person name="Medema M.H."/>
            <person name="Trefzer A."/>
            <person name="Kovalchuk A."/>
            <person name="van den Berg M."/>
            <person name="Mueller U."/>
            <person name="Heijne W."/>
            <person name="Wu L."/>
            <person name="Alam M.T."/>
            <person name="Ronning C.M."/>
            <person name="Nierman W.C."/>
            <person name="Bovenberg R.A.L."/>
            <person name="Breitling R."/>
            <person name="Takano E."/>
        </authorList>
    </citation>
    <scope>NUCLEOTIDE SEQUENCE [LARGE SCALE GENOMIC DNA]</scope>
    <source>
        <strain evidence="2">ATCC 27064 / DSM 738 / JCM 4710 / NBRC 13307 / NCIMB 12785 / NRRL 3585 / VKM Ac-602</strain>
        <plasmid evidence="1">pSCL4</plasmid>
    </source>
</reference>
<dbReference type="Proteomes" id="UP000002357">
    <property type="component" value="Plasmid pSCL4"/>
</dbReference>
<dbReference type="Pfam" id="PF05960">
    <property type="entry name" value="DUF885"/>
    <property type="match status" value="1"/>
</dbReference>
<dbReference type="InterPro" id="IPR010281">
    <property type="entry name" value="DUF885"/>
</dbReference>
<dbReference type="PANTHER" id="PTHR33361">
    <property type="entry name" value="GLR0591 PROTEIN"/>
    <property type="match status" value="1"/>
</dbReference>
<evidence type="ECO:0000313" key="2">
    <source>
        <dbReference type="Proteomes" id="UP000002357"/>
    </source>
</evidence>
<dbReference type="PANTHER" id="PTHR33361:SF2">
    <property type="entry name" value="DUF885 DOMAIN-CONTAINING PROTEIN"/>
    <property type="match status" value="1"/>
</dbReference>
<proteinExistence type="predicted"/>
<sequence length="573" mass="63034">MREDDAMTEETITPRTIADRYLDHVAAHNPLEAAWLGLHPGDDRQPDLSPEGFEALADIARRTLTALDTLEARAAAPPADEDPADRNCARLLRERLTAELALHDTGENFRQLRTIGAHVHQVRDIFTFMPTATDDDWAAVAGRLRNLPAALDGYRATLAEGISRGLTAAPRQTAAVVDQLTAWTGENAEGDGSGWFAGFVAPGPEGLRGELDAAALKATAAVAGFRDWLRDTYTPAAADTPDAVGRERYGIAVRHHTGADPDLDEAYTWAWSEFHRTVAEMRTEADRVLPGAGVQEAMGHLERHGHTVIGEEAIRDWLQQLMDEAITALDGTHFDLSGPLRRVESRIAPTGSSAAPYYQGPSLDFSRPGRTFLPTLGRDTFPTWQLVSTWYHEGVPGHHLQLARWVSLADRLSRYQTTLGMVSANIEGWALYAERLMDDLGFLTDPARRLGFLDEQMLRTIRVIIDIGMHLGSAIPADAGFHPGERWTPALATEFLATYTGSSADMRDSEIVRYLGWPGQAIGYKLGERVWLQGREAARRRRGTSFDLKTWHMKALSQGSLGLDDLAGRLAVL</sequence>
<gene>
    <name evidence="1" type="ORF">SCLAV_p0569</name>
</gene>
<evidence type="ECO:0008006" key="3">
    <source>
        <dbReference type="Google" id="ProtNLM"/>
    </source>
</evidence>
<dbReference type="EMBL" id="CM000914">
    <property type="protein sequence ID" value="EFG04058.2"/>
    <property type="molecule type" value="Genomic_DNA"/>
</dbReference>
<protein>
    <recommendedName>
        <fullName evidence="3">DUF885 domain-containing protein</fullName>
    </recommendedName>
</protein>
<dbReference type="eggNOG" id="COG4805">
    <property type="taxonomic scope" value="Bacteria"/>
</dbReference>